<dbReference type="Pfam" id="PF04519">
    <property type="entry name" value="Bactofilin"/>
    <property type="match status" value="1"/>
</dbReference>
<keyword evidence="4" id="KW-1185">Reference proteome</keyword>
<name>A0A0K1Q7T9_9BACT</name>
<sequence length="146" mass="15005">MSDLKTGLGASATEKRTLVEEGTTFKGSLTSTCPILVKGTINGDIEAPSLTVATSGAVSGKVKAGELKSDGELSGEFDVDKVQLSGSVKDNTVLRAKSLEVKLAVTGSKMQVIFGECALEVGDAPSLNKADHKQENGKSIPPPAES</sequence>
<dbReference type="OrthoDB" id="5294247at2"/>
<dbReference type="InterPro" id="IPR007607">
    <property type="entry name" value="BacA/B"/>
</dbReference>
<evidence type="ECO:0008006" key="5">
    <source>
        <dbReference type="Google" id="ProtNLM"/>
    </source>
</evidence>
<dbReference type="RefSeq" id="WP_146652816.1">
    <property type="nucleotide sequence ID" value="NZ_CP012333.1"/>
</dbReference>
<organism evidence="3 4">
    <name type="scientific">Labilithrix luteola</name>
    <dbReference type="NCBI Taxonomy" id="1391654"/>
    <lineage>
        <taxon>Bacteria</taxon>
        <taxon>Pseudomonadati</taxon>
        <taxon>Myxococcota</taxon>
        <taxon>Polyangia</taxon>
        <taxon>Polyangiales</taxon>
        <taxon>Labilitrichaceae</taxon>
        <taxon>Labilithrix</taxon>
    </lineage>
</organism>
<reference evidence="3 4" key="1">
    <citation type="submission" date="2015-08" db="EMBL/GenBank/DDBJ databases">
        <authorList>
            <person name="Babu N.S."/>
            <person name="Beckwith C.J."/>
            <person name="Beseler K.G."/>
            <person name="Brison A."/>
            <person name="Carone J.V."/>
            <person name="Caskin T.P."/>
            <person name="Diamond M."/>
            <person name="Durham M.E."/>
            <person name="Foxe J.M."/>
            <person name="Go M."/>
            <person name="Henderson B.A."/>
            <person name="Jones I.B."/>
            <person name="McGettigan J.A."/>
            <person name="Micheletti S.J."/>
            <person name="Nasrallah M.E."/>
            <person name="Ortiz D."/>
            <person name="Piller C.R."/>
            <person name="Privatt S.R."/>
            <person name="Schneider S.L."/>
            <person name="Sharp S."/>
            <person name="Smith T.C."/>
            <person name="Stanton J.D."/>
            <person name="Ullery H.E."/>
            <person name="Wilson R.J."/>
            <person name="Serrano M.G."/>
            <person name="Buck G."/>
            <person name="Lee V."/>
            <person name="Wang Y."/>
            <person name="Carvalho R."/>
            <person name="Voegtly L."/>
            <person name="Shi R."/>
            <person name="Duckworth R."/>
            <person name="Johnson A."/>
            <person name="Loviza R."/>
            <person name="Walstead R."/>
            <person name="Shah Z."/>
            <person name="Kiflezghi M."/>
            <person name="Wade K."/>
            <person name="Ball S.L."/>
            <person name="Bradley K.W."/>
            <person name="Asai D.J."/>
            <person name="Bowman C.A."/>
            <person name="Russell D.A."/>
            <person name="Pope W.H."/>
            <person name="Jacobs-Sera D."/>
            <person name="Hendrix R.W."/>
            <person name="Hatfull G.F."/>
        </authorList>
    </citation>
    <scope>NUCLEOTIDE SEQUENCE [LARGE SCALE GENOMIC DNA]</scope>
    <source>
        <strain evidence="3 4">DSM 27648</strain>
    </source>
</reference>
<evidence type="ECO:0000256" key="1">
    <source>
        <dbReference type="ARBA" id="ARBA00044755"/>
    </source>
</evidence>
<protein>
    <recommendedName>
        <fullName evidence="5">Integral membrane protein CcmA involved in cell shape determination</fullName>
    </recommendedName>
</protein>
<gene>
    <name evidence="3" type="ORF">AKJ09_08452</name>
</gene>
<feature type="region of interest" description="Disordered" evidence="2">
    <location>
        <begin position="126"/>
        <end position="146"/>
    </location>
</feature>
<accession>A0A0K1Q7T9</accession>
<dbReference type="PANTHER" id="PTHR35024:SF4">
    <property type="entry name" value="POLYMER-FORMING CYTOSKELETAL PROTEIN"/>
    <property type="match status" value="1"/>
</dbReference>
<dbReference type="Proteomes" id="UP000064967">
    <property type="component" value="Chromosome"/>
</dbReference>
<evidence type="ECO:0000313" key="4">
    <source>
        <dbReference type="Proteomes" id="UP000064967"/>
    </source>
</evidence>
<comment type="similarity">
    <text evidence="1">Belongs to the bactofilin family.</text>
</comment>
<evidence type="ECO:0000313" key="3">
    <source>
        <dbReference type="EMBL" id="AKV01789.1"/>
    </source>
</evidence>
<evidence type="ECO:0000256" key="2">
    <source>
        <dbReference type="SAM" id="MobiDB-lite"/>
    </source>
</evidence>
<dbReference type="PANTHER" id="PTHR35024">
    <property type="entry name" value="HYPOTHETICAL CYTOSOLIC PROTEIN"/>
    <property type="match status" value="1"/>
</dbReference>
<dbReference type="AlphaFoldDB" id="A0A0K1Q7T9"/>
<dbReference type="EMBL" id="CP012333">
    <property type="protein sequence ID" value="AKV01789.1"/>
    <property type="molecule type" value="Genomic_DNA"/>
</dbReference>
<dbReference type="KEGG" id="llu:AKJ09_08452"/>
<proteinExistence type="inferred from homology"/>